<dbReference type="InterPro" id="IPR044666">
    <property type="entry name" value="Cyclophilin_A-like"/>
</dbReference>
<sequence length="497" mass="55617">MGRGKDKLFITQGEWTNSHGDTQGMTFGGKDARIQGRKDATQTATFDSCALSLRPFKNPMCTSDGFVFDADNITAYVKENHKHPFTNEPLDIKDLIPLDYHRNSDGKFVDPVTFKQFSEFTKIAANKKSGHVYLWSTIEEFNIKPGAWADLVTSEPFTRQDIVVLQDPQNPKKVTKARVESKQPTPVAQVVAKKKQPHNTANYSKGLTAASLTSTAIAPITKNESELINDEEYMFVRIKSKGYARLHTSLGDINLELHCDKAPRTCYNFIKLASSGYYNGTKFHRSIKNFMIQGGDPSGTGQGGKSCWGSEFKDEFGKKLSHSERGVLSMANRGPNTNTSQFFILYRAAKHLDRKHAIFGRVVGGLSVLDKMESISTDDNDRPQQDIVISKVAVFVDPFAEFTKRLERKAEHEKDQEDLAQGKRQRTAAEEEQRERETTTWFGTKLTSADSDNNKEESGADTGIGKYLKKPAFNVPKTKPSSKKTASGYKFGNFSNW</sequence>
<keyword evidence="6" id="KW-0808">Transferase</keyword>
<comment type="caution">
    <text evidence="14">The sequence shown here is derived from an EMBL/GenBank/DDBJ whole genome shotgun (WGS) entry which is preliminary data.</text>
</comment>
<keyword evidence="7" id="KW-0833">Ubl conjugation pathway</keyword>
<dbReference type="Gene3D" id="2.40.100.10">
    <property type="entry name" value="Cyclophilin-like"/>
    <property type="match status" value="1"/>
</dbReference>
<comment type="catalytic activity">
    <reaction evidence="2">
        <text>[protein]-peptidylproline (omega=180) = [protein]-peptidylproline (omega=0)</text>
        <dbReference type="Rhea" id="RHEA:16237"/>
        <dbReference type="Rhea" id="RHEA-COMP:10747"/>
        <dbReference type="Rhea" id="RHEA-COMP:10748"/>
        <dbReference type="ChEBI" id="CHEBI:83833"/>
        <dbReference type="ChEBI" id="CHEBI:83834"/>
        <dbReference type="EC" id="5.2.1.8"/>
    </reaction>
</comment>
<evidence type="ECO:0000313" key="14">
    <source>
        <dbReference type="EMBL" id="KAJ2848780.1"/>
    </source>
</evidence>
<dbReference type="Pfam" id="PF00160">
    <property type="entry name" value="Pro_isomerase"/>
    <property type="match status" value="1"/>
</dbReference>
<dbReference type="SUPFAM" id="SSF50891">
    <property type="entry name" value="Cyclophilin-like"/>
    <property type="match status" value="1"/>
</dbReference>
<dbReference type="PROSITE" id="PS00170">
    <property type="entry name" value="CSA_PPIASE_1"/>
    <property type="match status" value="1"/>
</dbReference>
<dbReference type="PROSITE" id="PS50072">
    <property type="entry name" value="CSA_PPIASE_2"/>
    <property type="match status" value="1"/>
</dbReference>
<evidence type="ECO:0000259" key="12">
    <source>
        <dbReference type="PROSITE" id="PS50072"/>
    </source>
</evidence>
<feature type="compositionally biased region" description="Polar residues" evidence="11">
    <location>
        <begin position="441"/>
        <end position="451"/>
    </location>
</feature>
<dbReference type="PANTHER" id="PTHR45625:SF1">
    <property type="entry name" value="RING-TYPE E3 UBIQUITIN-PROTEIN LIGASE PPIL2"/>
    <property type="match status" value="1"/>
</dbReference>
<organism evidence="14 15">
    <name type="scientific">Coemansia brasiliensis</name>
    <dbReference type="NCBI Taxonomy" id="2650707"/>
    <lineage>
        <taxon>Eukaryota</taxon>
        <taxon>Fungi</taxon>
        <taxon>Fungi incertae sedis</taxon>
        <taxon>Zoopagomycota</taxon>
        <taxon>Kickxellomycotina</taxon>
        <taxon>Kickxellomycetes</taxon>
        <taxon>Kickxellales</taxon>
        <taxon>Kickxellaceae</taxon>
        <taxon>Coemansia</taxon>
    </lineage>
</organism>
<dbReference type="GO" id="GO:0006457">
    <property type="term" value="P:protein folding"/>
    <property type="evidence" value="ECO:0007669"/>
    <property type="project" value="InterPro"/>
</dbReference>
<dbReference type="GO" id="GO:0000209">
    <property type="term" value="P:protein polyubiquitination"/>
    <property type="evidence" value="ECO:0007669"/>
    <property type="project" value="TreeGrafter"/>
</dbReference>
<dbReference type="EMBL" id="JANBUW010000134">
    <property type="protein sequence ID" value="KAJ2848780.1"/>
    <property type="molecule type" value="Genomic_DNA"/>
</dbReference>
<evidence type="ECO:0000256" key="8">
    <source>
        <dbReference type="ARBA" id="ARBA00023110"/>
    </source>
</evidence>
<dbReference type="Gene3D" id="3.30.40.10">
    <property type="entry name" value="Zinc/RING finger domain, C3HC4 (zinc finger)"/>
    <property type="match status" value="1"/>
</dbReference>
<keyword evidence="8" id="KW-0697">Rotamase</keyword>
<evidence type="ECO:0000256" key="7">
    <source>
        <dbReference type="ARBA" id="ARBA00022786"/>
    </source>
</evidence>
<dbReference type="GO" id="GO:0061630">
    <property type="term" value="F:ubiquitin protein ligase activity"/>
    <property type="evidence" value="ECO:0007669"/>
    <property type="project" value="UniProtKB-EC"/>
</dbReference>
<dbReference type="AlphaFoldDB" id="A0A9W8I5W6"/>
<dbReference type="InterPro" id="IPR020892">
    <property type="entry name" value="Cyclophilin-type_PPIase_CS"/>
</dbReference>
<evidence type="ECO:0000256" key="4">
    <source>
        <dbReference type="ARBA" id="ARBA00004123"/>
    </source>
</evidence>
<comment type="function">
    <text evidence="3">May catalyze the cis-trans isomerization of proline imidic peptide bonds in oligopeptides thereby assisting the folding of proteins. May also function as a chaperone, playing a role in intracellular transport of proteins. May also have a protein ubiquitin ligase activity acting as an E3 ubiquitin protein ligase or as a ubiquitin-ubiquitin ligase promoting elongation of ubiquitin chains on proteins.</text>
</comment>
<dbReference type="OrthoDB" id="407558at2759"/>
<protein>
    <submittedName>
        <fullName evidence="14">Cyclophilin peptidyl-prolyl cis-trans isomerase Cyp8</fullName>
        <ecNumber evidence="14">5.2.1.8</ecNumber>
    </submittedName>
</protein>
<feature type="compositionally biased region" description="Low complexity" evidence="11">
    <location>
        <begin position="476"/>
        <end position="485"/>
    </location>
</feature>
<feature type="region of interest" description="Disordered" evidence="11">
    <location>
        <begin position="407"/>
        <end position="497"/>
    </location>
</feature>
<dbReference type="SMART" id="SM00504">
    <property type="entry name" value="Ubox"/>
    <property type="match status" value="1"/>
</dbReference>
<reference evidence="14" key="1">
    <citation type="submission" date="2022-07" db="EMBL/GenBank/DDBJ databases">
        <title>Phylogenomic reconstructions and comparative analyses of Kickxellomycotina fungi.</title>
        <authorList>
            <person name="Reynolds N.K."/>
            <person name="Stajich J.E."/>
            <person name="Barry K."/>
            <person name="Grigoriev I.V."/>
            <person name="Crous P."/>
            <person name="Smith M.E."/>
        </authorList>
    </citation>
    <scope>NUCLEOTIDE SEQUENCE</scope>
    <source>
        <strain evidence="14">NRRL 1566</strain>
    </source>
</reference>
<gene>
    <name evidence="14" type="primary">cyp8</name>
    <name evidence="14" type="ORF">IWW36_003089</name>
</gene>
<dbReference type="Proteomes" id="UP001139887">
    <property type="component" value="Unassembled WGS sequence"/>
</dbReference>
<evidence type="ECO:0000256" key="2">
    <source>
        <dbReference type="ARBA" id="ARBA00000971"/>
    </source>
</evidence>
<keyword evidence="15" id="KW-1185">Reference proteome</keyword>
<keyword evidence="10" id="KW-0539">Nucleus</keyword>
<dbReference type="GO" id="GO:0071013">
    <property type="term" value="C:catalytic step 2 spliceosome"/>
    <property type="evidence" value="ECO:0007669"/>
    <property type="project" value="TreeGrafter"/>
</dbReference>
<dbReference type="SUPFAM" id="SSF57850">
    <property type="entry name" value="RING/U-box"/>
    <property type="match status" value="1"/>
</dbReference>
<evidence type="ECO:0000256" key="11">
    <source>
        <dbReference type="SAM" id="MobiDB-lite"/>
    </source>
</evidence>
<evidence type="ECO:0000313" key="15">
    <source>
        <dbReference type="Proteomes" id="UP001139887"/>
    </source>
</evidence>
<dbReference type="CDD" id="cd16663">
    <property type="entry name" value="RING-Ubox_PPIL2"/>
    <property type="match status" value="1"/>
</dbReference>
<dbReference type="InterPro" id="IPR013083">
    <property type="entry name" value="Znf_RING/FYVE/PHD"/>
</dbReference>
<comment type="subcellular location">
    <subcellularLocation>
        <location evidence="4">Nucleus</location>
    </subcellularLocation>
</comment>
<dbReference type="PANTHER" id="PTHR45625">
    <property type="entry name" value="PEPTIDYL-PROLYL CIS-TRANS ISOMERASE-RELATED"/>
    <property type="match status" value="1"/>
</dbReference>
<dbReference type="PROSITE" id="PS51698">
    <property type="entry name" value="U_BOX"/>
    <property type="match status" value="1"/>
</dbReference>
<evidence type="ECO:0000256" key="1">
    <source>
        <dbReference type="ARBA" id="ARBA00000900"/>
    </source>
</evidence>
<dbReference type="CDD" id="cd01923">
    <property type="entry name" value="cyclophilin_RING"/>
    <property type="match status" value="1"/>
</dbReference>
<evidence type="ECO:0000256" key="6">
    <source>
        <dbReference type="ARBA" id="ARBA00022679"/>
    </source>
</evidence>
<dbReference type="InterPro" id="IPR026951">
    <property type="entry name" value="PPIL2_U-box_dom"/>
</dbReference>
<evidence type="ECO:0000259" key="13">
    <source>
        <dbReference type="PROSITE" id="PS51698"/>
    </source>
</evidence>
<dbReference type="FunFam" id="2.40.100.10:FF:000014">
    <property type="entry name" value="Peptidyl-prolyl cis-trans isomerase cyp65"/>
    <property type="match status" value="1"/>
</dbReference>
<evidence type="ECO:0000256" key="5">
    <source>
        <dbReference type="ARBA" id="ARBA00007930"/>
    </source>
</evidence>
<feature type="compositionally biased region" description="Basic and acidic residues" evidence="11">
    <location>
        <begin position="407"/>
        <end position="438"/>
    </location>
</feature>
<comment type="similarity">
    <text evidence="5">Belongs to the cyclophilin-type PPIase family. PPIL2 subfamily.</text>
</comment>
<dbReference type="InterPro" id="IPR029000">
    <property type="entry name" value="Cyclophilin-like_dom_sf"/>
</dbReference>
<feature type="domain" description="PPIase cyclophilin-type" evidence="12">
    <location>
        <begin position="247"/>
        <end position="394"/>
    </location>
</feature>
<evidence type="ECO:0000256" key="10">
    <source>
        <dbReference type="ARBA" id="ARBA00023242"/>
    </source>
</evidence>
<evidence type="ECO:0000256" key="9">
    <source>
        <dbReference type="ARBA" id="ARBA00023235"/>
    </source>
</evidence>
<keyword evidence="9 14" id="KW-0413">Isomerase</keyword>
<dbReference type="InterPro" id="IPR002130">
    <property type="entry name" value="Cyclophilin-type_PPIase_dom"/>
</dbReference>
<accession>A0A9W8I5W6</accession>
<dbReference type="GO" id="GO:0003755">
    <property type="term" value="F:peptidyl-prolyl cis-trans isomerase activity"/>
    <property type="evidence" value="ECO:0007669"/>
    <property type="project" value="UniProtKB-KW"/>
</dbReference>
<dbReference type="InterPro" id="IPR003613">
    <property type="entry name" value="Ubox_domain"/>
</dbReference>
<evidence type="ECO:0000256" key="3">
    <source>
        <dbReference type="ARBA" id="ARBA00003697"/>
    </source>
</evidence>
<dbReference type="PRINTS" id="PR00153">
    <property type="entry name" value="CSAPPISMRASE"/>
</dbReference>
<name>A0A9W8I5W6_9FUNG</name>
<proteinExistence type="inferred from homology"/>
<feature type="domain" description="U-box" evidence="13">
    <location>
        <begin position="42"/>
        <end position="115"/>
    </location>
</feature>
<dbReference type="EC" id="5.2.1.8" evidence="14"/>
<comment type="catalytic activity">
    <reaction evidence="1">
        <text>S-ubiquitinyl-[E2 ubiquitin-conjugating enzyme]-L-cysteine + [acceptor protein]-L-lysine = [E2 ubiquitin-conjugating enzyme]-L-cysteine + N(6)-ubiquitinyl-[acceptor protein]-L-lysine.</text>
        <dbReference type="EC" id="2.3.2.27"/>
    </reaction>
</comment>
<dbReference type="Pfam" id="PF04641">
    <property type="entry name" value="Rtf2"/>
    <property type="match status" value="1"/>
</dbReference>